<accession>A0A2P7VD59</accession>
<feature type="signal peptide" evidence="1">
    <location>
        <begin position="1"/>
        <end position="23"/>
    </location>
</feature>
<name>A0A2P7VD59_9BACL</name>
<proteinExistence type="predicted"/>
<comment type="caution">
    <text evidence="2">The sequence shown here is derived from an EMBL/GenBank/DDBJ whole genome shotgun (WGS) entry which is preliminary data.</text>
</comment>
<feature type="chain" id="PRO_5038685634" evidence="1">
    <location>
        <begin position="24"/>
        <end position="291"/>
    </location>
</feature>
<keyword evidence="3" id="KW-1185">Reference proteome</keyword>
<evidence type="ECO:0000313" key="2">
    <source>
        <dbReference type="EMBL" id="PSJ97153.1"/>
    </source>
</evidence>
<dbReference type="Proteomes" id="UP000240419">
    <property type="component" value="Unassembled WGS sequence"/>
</dbReference>
<dbReference type="EMBL" id="PXZM01000012">
    <property type="protein sequence ID" value="PSJ97153.1"/>
    <property type="molecule type" value="Genomic_DNA"/>
</dbReference>
<sequence>MNLTMKKQFSLVMSAFLVSLAFANPTLAIESKVTNKSSENISDNLLEKLHDADFSDAQITLLSESTLKLLSKTKKLKKLDSELVEQGELSEDPDTGEIVEFLEFKKGEVTTRSTGSLDMDLDVEAWEVDSDITGEKKLLIVASYNWNDTPNNRWTDAISLGWPESTGWYIPTDSDDDVDQFYANDYILEKAYPRDKEIRYSKTRRPDAAEPNAGVGHEIDLPGTVTALDFYGGMEQYVYFDENDSGKTNVKTVYGHSQASFTPAFTVFPAGLSVEPGNTISTEYAITTIKW</sequence>
<evidence type="ECO:0000256" key="1">
    <source>
        <dbReference type="SAM" id="SignalP"/>
    </source>
</evidence>
<dbReference type="RefSeq" id="WP_106838415.1">
    <property type="nucleotide sequence ID" value="NZ_JBCNIW010000019.1"/>
</dbReference>
<gene>
    <name evidence="2" type="ORF">C7R93_08480</name>
</gene>
<organism evidence="2 3">
    <name type="scientific">Brevibacillus fortis</name>
    <dbReference type="NCBI Taxonomy" id="2126352"/>
    <lineage>
        <taxon>Bacteria</taxon>
        <taxon>Bacillati</taxon>
        <taxon>Bacillota</taxon>
        <taxon>Bacilli</taxon>
        <taxon>Bacillales</taxon>
        <taxon>Paenibacillaceae</taxon>
        <taxon>Brevibacillus</taxon>
    </lineage>
</organism>
<protein>
    <submittedName>
        <fullName evidence="2">Uncharacterized protein</fullName>
    </submittedName>
</protein>
<keyword evidence="1" id="KW-0732">Signal</keyword>
<reference evidence="2 3" key="1">
    <citation type="submission" date="2018-03" db="EMBL/GenBank/DDBJ databases">
        <title>Brevisbacillus phylogenomics.</title>
        <authorList>
            <person name="Dunlap C."/>
        </authorList>
    </citation>
    <scope>NUCLEOTIDE SEQUENCE [LARGE SCALE GENOMIC DNA]</scope>
    <source>
        <strain evidence="2 3">NRRL NRS-1210</strain>
    </source>
</reference>
<dbReference type="OrthoDB" id="2473667at2"/>
<dbReference type="AlphaFoldDB" id="A0A2P7VD59"/>
<evidence type="ECO:0000313" key="3">
    <source>
        <dbReference type="Proteomes" id="UP000240419"/>
    </source>
</evidence>